<dbReference type="EMBL" id="LK052921">
    <property type="protein sequence ID" value="CDR47686.1"/>
    <property type="molecule type" value="Genomic_DNA"/>
</dbReference>
<dbReference type="SUPFAM" id="SSF53474">
    <property type="entry name" value="alpha/beta-Hydrolases"/>
    <property type="match status" value="1"/>
</dbReference>
<dbReference type="PANTHER" id="PTHR31591">
    <property type="entry name" value="UPF0613 PROTEIN PB24D3.06C"/>
    <property type="match status" value="1"/>
</dbReference>
<dbReference type="Gene3D" id="3.40.50.1820">
    <property type="entry name" value="alpha/beta hydrolase"/>
    <property type="match status" value="1"/>
</dbReference>
<accession>A0A061BE97</accession>
<dbReference type="PANTHER" id="PTHR31591:SF1">
    <property type="entry name" value="UPF0613 PROTEIN PB24D3.06C"/>
    <property type="match status" value="1"/>
</dbReference>
<gene>
    <name evidence="1" type="ORF">CYFA0S_36e00408g</name>
</gene>
<organism evidence="1">
    <name type="scientific">Cyberlindnera fabianii</name>
    <name type="common">Yeast</name>
    <name type="synonym">Hansenula fabianii</name>
    <dbReference type="NCBI Taxonomy" id="36022"/>
    <lineage>
        <taxon>Eukaryota</taxon>
        <taxon>Fungi</taxon>
        <taxon>Dikarya</taxon>
        <taxon>Ascomycota</taxon>
        <taxon>Saccharomycotina</taxon>
        <taxon>Saccharomycetes</taxon>
        <taxon>Phaffomycetales</taxon>
        <taxon>Phaffomycetaceae</taxon>
        <taxon>Cyberlindnera</taxon>
    </lineage>
</organism>
<name>A0A061BE97_CYBFA</name>
<proteinExistence type="predicted"/>
<reference evidence="1" key="1">
    <citation type="journal article" date="2014" name="Genome Announc.">
        <title>Genome sequence of the yeast Cyberlindnera fabianii (Hansenula fabianii).</title>
        <authorList>
            <person name="Freel K.C."/>
            <person name="Sarilar V."/>
            <person name="Neuveglise C."/>
            <person name="Devillers H."/>
            <person name="Friedrich A."/>
            <person name="Schacherer J."/>
        </authorList>
    </citation>
    <scope>NUCLEOTIDE SEQUENCE</scope>
    <source>
        <strain evidence="1">YJS4271</strain>
    </source>
</reference>
<evidence type="ECO:0000313" key="1">
    <source>
        <dbReference type="EMBL" id="CDR47686.1"/>
    </source>
</evidence>
<dbReference type="AlphaFoldDB" id="A0A061BE97"/>
<dbReference type="Pfam" id="PF08538">
    <property type="entry name" value="DUF1749"/>
    <property type="match status" value="1"/>
</dbReference>
<sequence>MDTTDYQYIEPTVGTVYEYTPRLQVFEFAEGAKTSTNAVLFIGGLTDGLLTVPYLPALSKQLPDGWNLYNIIFSSSYAGWATGSLDRDIDEISKCVTYLRDKLGKKKIVLFGNSTGCQDSIHYALNKADVKVDGIVLHSPVSDRYACGSMFEEKGQNLEDWNKEAKEWGDIYGMEAVLPPKFSKWFFDTNITAYRWLSLFTVGGDDDYFSEDLTDDALKNSFGKLNIPTLVLYSEKDEFVPSTVNKSAIVERWRSFTPHGIYSKYSTVIKGCSHQCSNLSDPGALESLIETAGKFLSEL</sequence>
<protein>
    <submittedName>
        <fullName evidence="1">CYFA0S36e00408g1_1</fullName>
    </submittedName>
</protein>
<dbReference type="VEuPathDB" id="FungiDB:BON22_5031"/>
<dbReference type="InterPro" id="IPR013744">
    <property type="entry name" value="SidJ"/>
</dbReference>
<dbReference type="OrthoDB" id="10034502at2759"/>
<dbReference type="InterPro" id="IPR029058">
    <property type="entry name" value="AB_hydrolase_fold"/>
</dbReference>
<dbReference type="PhylomeDB" id="A0A061BE97"/>